<keyword evidence="12" id="KW-0472">Membrane</keyword>
<dbReference type="InterPro" id="IPR003960">
    <property type="entry name" value="ATPase_AAA_CS"/>
</dbReference>
<dbReference type="FunFam" id="3.40.50.300:FF:000352">
    <property type="entry name" value="ATP-dependent zinc metalloprotease FTSH 7, chloroplastic"/>
    <property type="match status" value="1"/>
</dbReference>
<dbReference type="GO" id="GO:0004176">
    <property type="term" value="F:ATP-dependent peptidase activity"/>
    <property type="evidence" value="ECO:0007669"/>
    <property type="project" value="InterPro"/>
</dbReference>
<evidence type="ECO:0000256" key="10">
    <source>
        <dbReference type="ARBA" id="ARBA00023049"/>
    </source>
</evidence>
<dbReference type="InterPro" id="IPR041569">
    <property type="entry name" value="AAA_lid_3"/>
</dbReference>
<keyword evidence="7" id="KW-0378">Hydrolase</keyword>
<dbReference type="GO" id="GO:0016887">
    <property type="term" value="F:ATP hydrolysis activity"/>
    <property type="evidence" value="ECO:0007669"/>
    <property type="project" value="InterPro"/>
</dbReference>
<dbReference type="GO" id="GO:0005745">
    <property type="term" value="C:m-AAA complex"/>
    <property type="evidence" value="ECO:0007669"/>
    <property type="project" value="TreeGrafter"/>
</dbReference>
<dbReference type="FunFam" id="1.10.8.60:FF:000019">
    <property type="entry name" value="AFG3-like AAA ATPase 2"/>
    <property type="match status" value="1"/>
</dbReference>
<keyword evidence="6" id="KW-0547">Nucleotide-binding</keyword>
<name>S9TYY8_9TRYP</name>
<dbReference type="Gene3D" id="1.10.8.60">
    <property type="match status" value="1"/>
</dbReference>
<dbReference type="PANTHER" id="PTHR43655">
    <property type="entry name" value="ATP-DEPENDENT PROTEASE"/>
    <property type="match status" value="1"/>
</dbReference>
<evidence type="ECO:0000256" key="13">
    <source>
        <dbReference type="SAM" id="SignalP"/>
    </source>
</evidence>
<accession>S9TYY8</accession>
<dbReference type="OrthoDB" id="1413014at2759"/>
<dbReference type="Pfam" id="PF17862">
    <property type="entry name" value="AAA_lid_3"/>
    <property type="match status" value="1"/>
</dbReference>
<keyword evidence="13" id="KW-0732">Signal</keyword>
<feature type="domain" description="AAA+ ATPase" evidence="14">
    <location>
        <begin position="329"/>
        <end position="465"/>
    </location>
</feature>
<dbReference type="GO" id="GO:0004222">
    <property type="term" value="F:metalloendopeptidase activity"/>
    <property type="evidence" value="ECO:0007669"/>
    <property type="project" value="InterPro"/>
</dbReference>
<evidence type="ECO:0000256" key="9">
    <source>
        <dbReference type="ARBA" id="ARBA00022840"/>
    </source>
</evidence>
<comment type="similarity">
    <text evidence="2">In the C-terminal section; belongs to the peptidase M41 family.</text>
</comment>
<feature type="transmembrane region" description="Helical" evidence="12">
    <location>
        <begin position="245"/>
        <end position="263"/>
    </location>
</feature>
<dbReference type="Gene3D" id="1.20.58.760">
    <property type="entry name" value="Peptidase M41"/>
    <property type="match status" value="1"/>
</dbReference>
<evidence type="ECO:0000256" key="5">
    <source>
        <dbReference type="ARBA" id="ARBA00022723"/>
    </source>
</evidence>
<proteinExistence type="inferred from homology"/>
<keyword evidence="10" id="KW-0482">Metalloprotease</keyword>
<evidence type="ECO:0000256" key="7">
    <source>
        <dbReference type="ARBA" id="ARBA00022801"/>
    </source>
</evidence>
<feature type="transmembrane region" description="Helical" evidence="12">
    <location>
        <begin position="165"/>
        <end position="182"/>
    </location>
</feature>
<evidence type="ECO:0000259" key="14">
    <source>
        <dbReference type="SMART" id="SM00382"/>
    </source>
</evidence>
<dbReference type="SUPFAM" id="SSF52540">
    <property type="entry name" value="P-loop containing nucleoside triphosphate hydrolases"/>
    <property type="match status" value="1"/>
</dbReference>
<feature type="chain" id="PRO_5004570902" evidence="13">
    <location>
        <begin position="24"/>
        <end position="747"/>
    </location>
</feature>
<dbReference type="GO" id="GO:0046872">
    <property type="term" value="F:metal ion binding"/>
    <property type="evidence" value="ECO:0007669"/>
    <property type="project" value="UniProtKB-KW"/>
</dbReference>
<dbReference type="Pfam" id="PF01434">
    <property type="entry name" value="Peptidase_M41"/>
    <property type="match status" value="1"/>
</dbReference>
<protein>
    <submittedName>
        <fullName evidence="15">AFG3 family protein</fullName>
    </submittedName>
</protein>
<keyword evidence="8" id="KW-0862">Zinc</keyword>
<dbReference type="Gene3D" id="3.40.50.300">
    <property type="entry name" value="P-loop containing nucleotide triphosphate hydrolases"/>
    <property type="match status" value="1"/>
</dbReference>
<dbReference type="InterPro" id="IPR037219">
    <property type="entry name" value="Peptidase_M41-like"/>
</dbReference>
<gene>
    <name evidence="15" type="ORF">STCU_08451</name>
</gene>
<dbReference type="InterPro" id="IPR003593">
    <property type="entry name" value="AAA+_ATPase"/>
</dbReference>
<dbReference type="Pfam" id="PF00004">
    <property type="entry name" value="AAA"/>
    <property type="match status" value="1"/>
</dbReference>
<dbReference type="CDD" id="cd19501">
    <property type="entry name" value="RecA-like_FtsH"/>
    <property type="match status" value="1"/>
</dbReference>
<comment type="cofactor">
    <cofactor evidence="1">
        <name>Zn(2+)</name>
        <dbReference type="ChEBI" id="CHEBI:29105"/>
    </cofactor>
</comment>
<dbReference type="PROSITE" id="PS00674">
    <property type="entry name" value="AAA"/>
    <property type="match status" value="1"/>
</dbReference>
<evidence type="ECO:0000313" key="16">
    <source>
        <dbReference type="Proteomes" id="UP000015354"/>
    </source>
</evidence>
<keyword evidence="4" id="KW-0645">Protease</keyword>
<dbReference type="PANTHER" id="PTHR43655:SF1">
    <property type="entry name" value="ATP-DEPENDENT ZINC METALLOPEPTIDASE, PUTATIVE-RELATED"/>
    <property type="match status" value="1"/>
</dbReference>
<dbReference type="AlphaFoldDB" id="S9TYY8"/>
<keyword evidence="12" id="KW-0812">Transmembrane</keyword>
<evidence type="ECO:0000256" key="4">
    <source>
        <dbReference type="ARBA" id="ARBA00022670"/>
    </source>
</evidence>
<dbReference type="GO" id="GO:0034982">
    <property type="term" value="P:mitochondrial protein processing"/>
    <property type="evidence" value="ECO:0007669"/>
    <property type="project" value="TreeGrafter"/>
</dbReference>
<comment type="caution">
    <text evidence="15">The sequence shown here is derived from an EMBL/GenBank/DDBJ whole genome shotgun (WGS) entry which is preliminary data.</text>
</comment>
<organism evidence="15 16">
    <name type="scientific">Strigomonas culicis</name>
    <dbReference type="NCBI Taxonomy" id="28005"/>
    <lineage>
        <taxon>Eukaryota</taxon>
        <taxon>Discoba</taxon>
        <taxon>Euglenozoa</taxon>
        <taxon>Kinetoplastea</taxon>
        <taxon>Metakinetoplastina</taxon>
        <taxon>Trypanosomatida</taxon>
        <taxon>Trypanosomatidae</taxon>
        <taxon>Strigomonadinae</taxon>
        <taxon>Strigomonas</taxon>
    </lineage>
</organism>
<evidence type="ECO:0000256" key="6">
    <source>
        <dbReference type="ARBA" id="ARBA00022741"/>
    </source>
</evidence>
<evidence type="ECO:0000256" key="8">
    <source>
        <dbReference type="ARBA" id="ARBA00022833"/>
    </source>
</evidence>
<dbReference type="SUPFAM" id="SSF140990">
    <property type="entry name" value="FtsH protease domain-like"/>
    <property type="match status" value="1"/>
</dbReference>
<comment type="similarity">
    <text evidence="3">In the N-terminal section; belongs to the AAA ATPase family.</text>
</comment>
<dbReference type="GO" id="GO:0005524">
    <property type="term" value="F:ATP binding"/>
    <property type="evidence" value="ECO:0007669"/>
    <property type="project" value="UniProtKB-KW"/>
</dbReference>
<feature type="compositionally biased region" description="Low complexity" evidence="11">
    <location>
        <begin position="59"/>
        <end position="74"/>
    </location>
</feature>
<evidence type="ECO:0000256" key="1">
    <source>
        <dbReference type="ARBA" id="ARBA00001947"/>
    </source>
</evidence>
<evidence type="ECO:0000256" key="3">
    <source>
        <dbReference type="ARBA" id="ARBA00010550"/>
    </source>
</evidence>
<evidence type="ECO:0000256" key="12">
    <source>
        <dbReference type="SAM" id="Phobius"/>
    </source>
</evidence>
<dbReference type="SMART" id="SM00382">
    <property type="entry name" value="AAA"/>
    <property type="match status" value="1"/>
</dbReference>
<feature type="region of interest" description="Disordered" evidence="11">
    <location>
        <begin position="40"/>
        <end position="98"/>
    </location>
</feature>
<keyword evidence="16" id="KW-1185">Reference proteome</keyword>
<dbReference type="InterPro" id="IPR027417">
    <property type="entry name" value="P-loop_NTPase"/>
</dbReference>
<evidence type="ECO:0000256" key="2">
    <source>
        <dbReference type="ARBA" id="ARBA00010044"/>
    </source>
</evidence>
<dbReference type="InterPro" id="IPR050928">
    <property type="entry name" value="ATP-dep_Zn_Metalloprotease"/>
</dbReference>
<keyword evidence="9" id="KW-0067">ATP-binding</keyword>
<evidence type="ECO:0000256" key="11">
    <source>
        <dbReference type="SAM" id="MobiDB-lite"/>
    </source>
</evidence>
<dbReference type="InterPro" id="IPR000642">
    <property type="entry name" value="Peptidase_M41"/>
</dbReference>
<feature type="signal peptide" evidence="13">
    <location>
        <begin position="1"/>
        <end position="23"/>
    </location>
</feature>
<dbReference type="EMBL" id="ATMH01008451">
    <property type="protein sequence ID" value="EPY21873.1"/>
    <property type="molecule type" value="Genomic_DNA"/>
</dbReference>
<dbReference type="InterPro" id="IPR003959">
    <property type="entry name" value="ATPase_AAA_core"/>
</dbReference>
<keyword evidence="12" id="KW-1133">Transmembrane helix</keyword>
<sequence length="747" mass="82227">MFRRRLWAAPPLAAWHRVACAGAAPLPLAAIGVAWRGCASTPGDGPSSPKKGGRRRRTPPSATGAPSPSAAAADAPPPPHAAAATGKPPGGNKESPDEAINRTFEDENARPKGFEAFYSRVFTSKMPPPQKREDAILQGFTMSPEERVLSLQIAKRASLRRTWRNLLVVSTLFAALVTFRWYRTRRNSDADVSNYHAVVVNLPAHMAVFLDAEGHPLGARSFIDYDAFERTCDPKKDILVLFPSYYPYVPMLLLCLLPLLVMLNAGSSRSAKMIGTMANKEARLNYKREMSVQTRLKDVAGLTEAKQEVVEVIDFLKHPERYQRLGATLPKGVLLDGPPGVGKTLLAKAVAGEAMVPFLSCAGSEFDEVYVGVGAQRVRQLFADAHKCKPCVVFIDEIDAFGRSRRSDSRGGSRGTLNAFLSELDGFKDASGIIVLAATNRTDILDNALTRSGRFDRKIFLEKPPYKDRVAIARVHLAPLQLDPVATLDGYAETLAALTPGCSGADIFNVCNEAAIFAARDGRPHVGLTHFHRAVERVLVGLEKSAVQYQPHEKERLAYHEAGVVVLNWYLKETDPVIKTTILPRGEHRTGITQQLPQSVYISTQERLLEIIIGRLGGYVAQEHFFKDVSTAAASDLQRATAAAEQMVCTYGMDPEHVGHLGFELHREDTIQKPFGPLKEDAIDEAVEKIMQHCMARARALLQEKLQQTRVVAGMLLRQETLTAQELYFVLGDRPVMSKEFCTYLEN</sequence>
<keyword evidence="5" id="KW-0479">Metal-binding</keyword>
<evidence type="ECO:0000313" key="15">
    <source>
        <dbReference type="EMBL" id="EPY21873.1"/>
    </source>
</evidence>
<dbReference type="Proteomes" id="UP000015354">
    <property type="component" value="Unassembled WGS sequence"/>
</dbReference>
<reference evidence="15 16" key="1">
    <citation type="journal article" date="2013" name="PLoS ONE">
        <title>Predicting the Proteins of Angomonas deanei, Strigomonas culicis and Their Respective Endosymbionts Reveals New Aspects of the Trypanosomatidae Family.</title>
        <authorList>
            <person name="Motta M.C."/>
            <person name="Martins A.C."/>
            <person name="de Souza S.S."/>
            <person name="Catta-Preta C.M."/>
            <person name="Silva R."/>
            <person name="Klein C.C."/>
            <person name="de Almeida L.G."/>
            <person name="de Lima Cunha O."/>
            <person name="Ciapina L.P."/>
            <person name="Brocchi M."/>
            <person name="Colabardini A.C."/>
            <person name="de Araujo Lima B."/>
            <person name="Machado C.R."/>
            <person name="de Almeida Soares C.M."/>
            <person name="Probst C.M."/>
            <person name="de Menezes C.B."/>
            <person name="Thompson C.E."/>
            <person name="Bartholomeu D.C."/>
            <person name="Gradia D.F."/>
            <person name="Pavoni D.P."/>
            <person name="Grisard E.C."/>
            <person name="Fantinatti-Garboggini F."/>
            <person name="Marchini F.K."/>
            <person name="Rodrigues-Luiz G.F."/>
            <person name="Wagner G."/>
            <person name="Goldman G.H."/>
            <person name="Fietto J.L."/>
            <person name="Elias M.C."/>
            <person name="Goldman M.H."/>
            <person name="Sagot M.F."/>
            <person name="Pereira M."/>
            <person name="Stoco P.H."/>
            <person name="de Mendonca-Neto R.P."/>
            <person name="Teixeira S.M."/>
            <person name="Maciel T.E."/>
            <person name="de Oliveira Mendes T.A."/>
            <person name="Urmenyi T.P."/>
            <person name="de Souza W."/>
            <person name="Schenkman S."/>
            <person name="de Vasconcelos A.T."/>
        </authorList>
    </citation>
    <scope>NUCLEOTIDE SEQUENCE [LARGE SCALE GENOMIC DNA]</scope>
</reference>